<proteinExistence type="predicted"/>
<evidence type="ECO:0000313" key="2">
    <source>
        <dbReference type="Proteomes" id="UP001234297"/>
    </source>
</evidence>
<evidence type="ECO:0000313" key="1">
    <source>
        <dbReference type="EMBL" id="KAJ8635497.1"/>
    </source>
</evidence>
<name>A0ACC2LQ35_PERAE</name>
<dbReference type="Proteomes" id="UP001234297">
    <property type="component" value="Chromosome 3"/>
</dbReference>
<dbReference type="EMBL" id="CM056811">
    <property type="protein sequence ID" value="KAJ8635497.1"/>
    <property type="molecule type" value="Genomic_DNA"/>
</dbReference>
<comment type="caution">
    <text evidence="1">The sequence shown here is derived from an EMBL/GenBank/DDBJ whole genome shotgun (WGS) entry which is preliminary data.</text>
</comment>
<keyword evidence="2" id="KW-1185">Reference proteome</keyword>
<accession>A0ACC2LQ35</accession>
<gene>
    <name evidence="1" type="ORF">MRB53_009764</name>
</gene>
<reference evidence="1 2" key="1">
    <citation type="journal article" date="2022" name="Hortic Res">
        <title>A haplotype resolved chromosomal level avocado genome allows analysis of novel avocado genes.</title>
        <authorList>
            <person name="Nath O."/>
            <person name="Fletcher S.J."/>
            <person name="Hayward A."/>
            <person name="Shaw L.M."/>
            <person name="Masouleh A.K."/>
            <person name="Furtado A."/>
            <person name="Henry R.J."/>
            <person name="Mitter N."/>
        </authorList>
    </citation>
    <scope>NUCLEOTIDE SEQUENCE [LARGE SCALE GENOMIC DNA]</scope>
    <source>
        <strain evidence="2">cv. Hass</strain>
    </source>
</reference>
<sequence length="119" mass="13015">MLSLAKHLSLAGSHVTFLNSDHNHHHLIRERQADPPINAGAGSEHPVTCIIGDGIMSFVIDVAEEDVMEALGSRGNISDGEEDDHGRRPKKREKSDERAVFSTFLSKKIGEEEDGTSLD</sequence>
<organism evidence="1 2">
    <name type="scientific">Persea americana</name>
    <name type="common">Avocado</name>
    <dbReference type="NCBI Taxonomy" id="3435"/>
    <lineage>
        <taxon>Eukaryota</taxon>
        <taxon>Viridiplantae</taxon>
        <taxon>Streptophyta</taxon>
        <taxon>Embryophyta</taxon>
        <taxon>Tracheophyta</taxon>
        <taxon>Spermatophyta</taxon>
        <taxon>Magnoliopsida</taxon>
        <taxon>Magnoliidae</taxon>
        <taxon>Laurales</taxon>
        <taxon>Lauraceae</taxon>
        <taxon>Persea</taxon>
    </lineage>
</organism>
<protein>
    <submittedName>
        <fullName evidence="1">Uncharacterized protein</fullName>
    </submittedName>
</protein>